<feature type="chain" id="PRO_5045551503" description="9-hexadecenoic acid cis-trans isomerase" evidence="1">
    <location>
        <begin position="25"/>
        <end position="190"/>
    </location>
</feature>
<sequence length="190" mass="21365">MRKFFVLMLAALLFNFPFSLLVQAQDSAVRNSPIDFYQDVKPILDNRCTVCHGCYDAPCQLKLSSVEGIERGLSKEVTYQGARPIATTPQRLFIDAHTKEQWRERGFNAVLNENGSDPHSSLLYRTLLQKQLKPLPQAPILGDSFDFSLNRAQTCPSKNEYDKMIKKQPLAGMPYGLPALSGDEFSTMTS</sequence>
<evidence type="ECO:0000256" key="1">
    <source>
        <dbReference type="SAM" id="SignalP"/>
    </source>
</evidence>
<evidence type="ECO:0008006" key="4">
    <source>
        <dbReference type="Google" id="ProtNLM"/>
    </source>
</evidence>
<dbReference type="InterPro" id="IPR010706">
    <property type="entry name" value="Fatty_acid_cis-trans_isomerase"/>
</dbReference>
<keyword evidence="3" id="KW-1185">Reference proteome</keyword>
<protein>
    <recommendedName>
        <fullName evidence="4">9-hexadecenoic acid cis-trans isomerase</fullName>
    </recommendedName>
</protein>
<evidence type="ECO:0000313" key="2">
    <source>
        <dbReference type="EMBL" id="GLX81149.1"/>
    </source>
</evidence>
<dbReference type="Pfam" id="PF06934">
    <property type="entry name" value="CTI"/>
    <property type="match status" value="1"/>
</dbReference>
<comment type="caution">
    <text evidence="2">The sequence shown here is derived from an EMBL/GenBank/DDBJ whole genome shotgun (WGS) entry which is preliminary data.</text>
</comment>
<organism evidence="2 3">
    <name type="scientific">Thalassotalea eurytherma</name>
    <dbReference type="NCBI Taxonomy" id="1144278"/>
    <lineage>
        <taxon>Bacteria</taxon>
        <taxon>Pseudomonadati</taxon>
        <taxon>Pseudomonadota</taxon>
        <taxon>Gammaproteobacteria</taxon>
        <taxon>Alteromonadales</taxon>
        <taxon>Colwelliaceae</taxon>
        <taxon>Thalassotalea</taxon>
    </lineage>
</organism>
<dbReference type="Proteomes" id="UP001157133">
    <property type="component" value="Unassembled WGS sequence"/>
</dbReference>
<evidence type="ECO:0000313" key="3">
    <source>
        <dbReference type="Proteomes" id="UP001157133"/>
    </source>
</evidence>
<feature type="signal peptide" evidence="1">
    <location>
        <begin position="1"/>
        <end position="24"/>
    </location>
</feature>
<accession>A0ABQ6GZT4</accession>
<keyword evidence="1" id="KW-0732">Signal</keyword>
<gene>
    <name evidence="2" type="ORF">theurythT_06010</name>
</gene>
<dbReference type="EMBL" id="BSSU01000003">
    <property type="protein sequence ID" value="GLX81149.1"/>
    <property type="molecule type" value="Genomic_DNA"/>
</dbReference>
<name>A0ABQ6GZT4_9GAMM</name>
<proteinExistence type="predicted"/>
<reference evidence="2 3" key="1">
    <citation type="submission" date="2023-03" db="EMBL/GenBank/DDBJ databases">
        <title>Draft genome sequence of Thalassotalea eurytherma JCM 18482T.</title>
        <authorList>
            <person name="Sawabe T."/>
        </authorList>
    </citation>
    <scope>NUCLEOTIDE SEQUENCE [LARGE SCALE GENOMIC DNA]</scope>
    <source>
        <strain evidence="2 3">JCM 18482</strain>
    </source>
</reference>